<dbReference type="PANTHER" id="PTHR41913">
    <property type="entry name" value="DUF1684 DOMAIN-CONTAINING PROTEIN"/>
    <property type="match status" value="1"/>
</dbReference>
<dbReference type="RefSeq" id="WP_129230892.1">
    <property type="nucleotide sequence ID" value="NZ_SDPO01000002.1"/>
</dbReference>
<accession>A0A4Q2JNC9</accession>
<name>A0A4Q2JNC9_9MICO</name>
<dbReference type="OrthoDB" id="5493262at2"/>
<dbReference type="Pfam" id="PF07920">
    <property type="entry name" value="DUF1684"/>
    <property type="match status" value="1"/>
</dbReference>
<reference evidence="1 2" key="1">
    <citation type="submission" date="2019-01" db="EMBL/GenBank/DDBJ databases">
        <authorList>
            <person name="Li J."/>
        </authorList>
    </citation>
    <scope>NUCLEOTIDE SEQUENCE [LARGE SCALE GENOMIC DNA]</scope>
    <source>
        <strain evidence="1 2">CCUG 35506</strain>
    </source>
</reference>
<dbReference type="PANTHER" id="PTHR41913:SF1">
    <property type="entry name" value="DUF1684 DOMAIN-CONTAINING PROTEIN"/>
    <property type="match status" value="1"/>
</dbReference>
<comment type="caution">
    <text evidence="1">The sequence shown here is derived from an EMBL/GenBank/DDBJ whole genome shotgun (WGS) entry which is preliminary data.</text>
</comment>
<dbReference type="AlphaFoldDB" id="A0A4Q2JNC9"/>
<evidence type="ECO:0000313" key="1">
    <source>
        <dbReference type="EMBL" id="RXZ48514.1"/>
    </source>
</evidence>
<sequence>MGEHEFEAAFREWRESRWQAVSAPHGTAALRHTHWLAAEPAEFAGAPGRWHAEPTALVGVLANGDVIRLAPGEERDLDGVRLRGFQRDGALALRVIDPDAPSRTSLIGIEVYPPSRERVVTGRFVPAGDGATLDVTSVDGHESTDRLGGTIELEIDGVPLVLTVTRDDHGLSAVLADATSGGESYRFRFLRVPEPAVDGTVAVDFNRAYLPPCAFSDEYVCPLPPLGNRWPVALRAGERVAARHPLAEADATVDAEVDAA</sequence>
<organism evidence="1 2">
    <name type="scientific">Agromyces fucosus</name>
    <dbReference type="NCBI Taxonomy" id="41985"/>
    <lineage>
        <taxon>Bacteria</taxon>
        <taxon>Bacillati</taxon>
        <taxon>Actinomycetota</taxon>
        <taxon>Actinomycetes</taxon>
        <taxon>Micrococcales</taxon>
        <taxon>Microbacteriaceae</taxon>
        <taxon>Agromyces</taxon>
    </lineage>
</organism>
<keyword evidence="2" id="KW-1185">Reference proteome</keyword>
<dbReference type="EMBL" id="SDPO01000002">
    <property type="protein sequence ID" value="RXZ48514.1"/>
    <property type="molecule type" value="Genomic_DNA"/>
</dbReference>
<gene>
    <name evidence="1" type="ORF">ESP57_05770</name>
</gene>
<evidence type="ECO:0000313" key="2">
    <source>
        <dbReference type="Proteomes" id="UP000292935"/>
    </source>
</evidence>
<dbReference type="Proteomes" id="UP000292935">
    <property type="component" value="Unassembled WGS sequence"/>
</dbReference>
<protein>
    <submittedName>
        <fullName evidence="1">DUF1684 domain-containing protein</fullName>
    </submittedName>
</protein>
<proteinExistence type="predicted"/>
<dbReference type="InterPro" id="IPR012467">
    <property type="entry name" value="DUF1684"/>
</dbReference>